<evidence type="ECO:0000256" key="3">
    <source>
        <dbReference type="ARBA" id="ARBA00023315"/>
    </source>
</evidence>
<name>A0A6I9QLX8_ELAGV</name>
<dbReference type="InterPro" id="IPR023213">
    <property type="entry name" value="CAT-like_dom_sf"/>
</dbReference>
<dbReference type="Proteomes" id="UP000504607">
    <property type="component" value="Unplaced"/>
</dbReference>
<comment type="similarity">
    <text evidence="1">Belongs to the plant acyltransferase family.</text>
</comment>
<dbReference type="Gene3D" id="3.30.559.10">
    <property type="entry name" value="Chloramphenicol acetyltransferase-like domain"/>
    <property type="match status" value="2"/>
</dbReference>
<dbReference type="OrthoDB" id="1862401at2759"/>
<reference evidence="5" key="1">
    <citation type="submission" date="2025-08" db="UniProtKB">
        <authorList>
            <consortium name="RefSeq"/>
        </authorList>
    </citation>
    <scope>IDENTIFICATION</scope>
</reference>
<dbReference type="GO" id="GO:0016747">
    <property type="term" value="F:acyltransferase activity, transferring groups other than amino-acyl groups"/>
    <property type="evidence" value="ECO:0007669"/>
    <property type="project" value="TreeGrafter"/>
</dbReference>
<evidence type="ECO:0000313" key="5">
    <source>
        <dbReference type="RefSeq" id="XP_010910676.1"/>
    </source>
</evidence>
<dbReference type="AlphaFoldDB" id="A0A6I9QLX8"/>
<dbReference type="Pfam" id="PF02458">
    <property type="entry name" value="Transferase"/>
    <property type="match status" value="1"/>
</dbReference>
<proteinExistence type="inferred from homology"/>
<keyword evidence="3" id="KW-0012">Acyltransferase</keyword>
<keyword evidence="4" id="KW-1185">Reference proteome</keyword>
<keyword evidence="2" id="KW-0808">Transferase</keyword>
<protein>
    <submittedName>
        <fullName evidence="5">Protein ECERIFERUM 26-like</fullName>
    </submittedName>
</protein>
<organism evidence="4 5">
    <name type="scientific">Elaeis guineensis var. tenera</name>
    <name type="common">Oil palm</name>
    <dbReference type="NCBI Taxonomy" id="51953"/>
    <lineage>
        <taxon>Eukaryota</taxon>
        <taxon>Viridiplantae</taxon>
        <taxon>Streptophyta</taxon>
        <taxon>Embryophyta</taxon>
        <taxon>Tracheophyta</taxon>
        <taxon>Spermatophyta</taxon>
        <taxon>Magnoliopsida</taxon>
        <taxon>Liliopsida</taxon>
        <taxon>Arecaceae</taxon>
        <taxon>Arecoideae</taxon>
        <taxon>Cocoseae</taxon>
        <taxon>Elaeidinae</taxon>
        <taxon>Elaeis</taxon>
    </lineage>
</organism>
<sequence>MVVEDELPAVYGHKLSTVVPGSVTGETIVYELANIDLVMKLHYLRSVYYFKANEIIDNLTIQDLKGPMFPWLDVYYPVSGRIRRTDNGRPYVKCNDCGVRIVETKCGVTLEEWLEIKDSSRWRQLVPEKVLGPDLQFSPLVFVQFTRFKCGGMAIGFSWSHVLGDAITAANFIHLWAQLLSGGSPKCQPIHKHETKTEKTLIKSPTSLELLSVKQVELVGDSWLSLNNSKMATYSFQITEAKIRQIQAKESSKVSSFEIISALIWQCLAKIRKDKEPTLVTICKNDPSVKRSGLFSNVQKIGTVVSDFFPSKVAISKLASMIAKQQVIETKIIEDLVEKESGTPDFIIYGANLTFIDMEGVPLYELELKDQKPIHVDFSIDGVGDEGAVLVLQCPQKTYGNGESGGKMVMLILPEDQISPLREALESASGIA</sequence>
<evidence type="ECO:0000256" key="2">
    <source>
        <dbReference type="ARBA" id="ARBA00022679"/>
    </source>
</evidence>
<dbReference type="PANTHER" id="PTHR31642">
    <property type="entry name" value="TRICHOTHECENE 3-O-ACETYLTRANSFERASE"/>
    <property type="match status" value="1"/>
</dbReference>
<accession>A0A6I9QLX8</accession>
<evidence type="ECO:0000256" key="1">
    <source>
        <dbReference type="ARBA" id="ARBA00009861"/>
    </source>
</evidence>
<dbReference type="InterPro" id="IPR050317">
    <property type="entry name" value="Plant_Fungal_Acyltransferase"/>
</dbReference>
<dbReference type="RefSeq" id="XP_010910676.1">
    <property type="nucleotide sequence ID" value="XM_010912374.3"/>
</dbReference>
<dbReference type="PANTHER" id="PTHR31642:SF115">
    <property type="entry name" value="PROTEIN ECERIFERUM 26-LIKE"/>
    <property type="match status" value="1"/>
</dbReference>
<dbReference type="InParanoid" id="A0A6I9QLX8"/>
<gene>
    <name evidence="5" type="primary">LOC105036623</name>
</gene>
<evidence type="ECO:0000313" key="4">
    <source>
        <dbReference type="Proteomes" id="UP000504607"/>
    </source>
</evidence>
<dbReference type="FunCoup" id="A0A6I9QLX8">
    <property type="interactions" value="1299"/>
</dbReference>